<evidence type="ECO:0000313" key="4">
    <source>
        <dbReference type="Proteomes" id="UP000054549"/>
    </source>
</evidence>
<dbReference type="Proteomes" id="UP000054549">
    <property type="component" value="Unassembled WGS sequence"/>
</dbReference>
<proteinExistence type="predicted"/>
<dbReference type="OrthoDB" id="2683297at2759"/>
<reference evidence="3 4" key="1">
    <citation type="submission" date="2014-04" db="EMBL/GenBank/DDBJ databases">
        <title>Evolutionary Origins and Diversification of the Mycorrhizal Mutualists.</title>
        <authorList>
            <consortium name="DOE Joint Genome Institute"/>
            <consortium name="Mycorrhizal Genomics Consortium"/>
            <person name="Kohler A."/>
            <person name="Kuo A."/>
            <person name="Nagy L.G."/>
            <person name="Floudas D."/>
            <person name="Copeland A."/>
            <person name="Barry K.W."/>
            <person name="Cichocki N."/>
            <person name="Veneault-Fourrey C."/>
            <person name="LaButti K."/>
            <person name="Lindquist E.A."/>
            <person name="Lipzen A."/>
            <person name="Lundell T."/>
            <person name="Morin E."/>
            <person name="Murat C."/>
            <person name="Riley R."/>
            <person name="Ohm R."/>
            <person name="Sun H."/>
            <person name="Tunlid A."/>
            <person name="Henrissat B."/>
            <person name="Grigoriev I.V."/>
            <person name="Hibbett D.S."/>
            <person name="Martin F."/>
        </authorList>
    </citation>
    <scope>NUCLEOTIDE SEQUENCE [LARGE SCALE GENOMIC DNA]</scope>
    <source>
        <strain evidence="3 4">Koide BX008</strain>
    </source>
</reference>
<dbReference type="InterPro" id="IPR056884">
    <property type="entry name" value="NPHP3-like_N"/>
</dbReference>
<evidence type="ECO:0000259" key="2">
    <source>
        <dbReference type="PROSITE" id="PS50837"/>
    </source>
</evidence>
<evidence type="ECO:0000313" key="3">
    <source>
        <dbReference type="EMBL" id="KIL58832.1"/>
    </source>
</evidence>
<name>A0A0C2WBZ3_AMAMK</name>
<feature type="domain" description="NACHT" evidence="2">
    <location>
        <begin position="110"/>
        <end position="267"/>
    </location>
</feature>
<protein>
    <recommendedName>
        <fullName evidence="2">NACHT domain-containing protein</fullName>
    </recommendedName>
</protein>
<accession>A0A0C2WBZ3</accession>
<dbReference type="Pfam" id="PF24883">
    <property type="entry name" value="NPHP3_N"/>
    <property type="match status" value="1"/>
</dbReference>
<dbReference type="SUPFAM" id="SSF52540">
    <property type="entry name" value="P-loop containing nucleoside triphosphate hydrolases"/>
    <property type="match status" value="1"/>
</dbReference>
<dbReference type="AlphaFoldDB" id="A0A0C2WBZ3"/>
<sequence length="860" mass="97294">MQTEGHNSVPNIAEPAMVPVATQFQGAHGFNISGNPILANIGVNSGVNNVTTVNNYGGTRGLEKLENFVSFAALHNSSEQDPDRRCHPGTRENVLNRLRHWIDNPNSTDRIFWLYGPAGAGKSAIAQTIAHGYKQGEVAATFFFYRSDPGRNDGNRLFTTIAWQLAFSIPAIKDFIVHALDKTPHLPMTNLETQFEQLVAHPTNNTACQMPQLAPVIIIDGVDECANEKLQRRFLSVIGNAVKDPHCPLRFLICSRPEALIDETLNQFEDFTLRIDLATLDDSNRDVEKYLLDKFSDIASKRNLDPSWPGQEIIEEIVFKSSGNFILASTLMRFIGDEDHNPESQLDIVRKLQPHRTMSPFALLDELYLEILNRQLDQDFLKTFLALLVGRSSIETPGLCRDDTTLMNISEKDLRIKLRKMRSLLKFKNFIDVYHKSFLDFLQDSSRSGQYHVSIQGGQKQYLKLIVDSVVRHVSMAIGQRNRHKTCNSSPGFKFVVKKYPPGIDLPVEDWEEALKPLLDLQDKLLKTSKPRPCRVTQIMRDLLLHLTILQRISHPIAAAQVVQSNIEEAVTKWSRALATKVRNIKAKKKSDSCFSLLISLLQKSNPVMTVDTAIIDCMSCLLAFDGSDTARRVRSVSDAQKLIDVVDLLINNRSFLRQCGPDVACQAAHLVSEIFARVPLLPESLFLNRPTNNGGWVTIGILEVVCQRALISRILDHNYILPVLGIEASIDGLYFNHGSIYEQYESVDQWLQRSSPNFVTRIRLMVEVARTIRYIHSMDIILDTDFIQSVSFFYLDSNLRAKVRFIGSFARLSKEASMYYHEYHRFSGLTYEDNISAFGLLFDSVPSHFVPVFSFCVHH</sequence>
<dbReference type="InParanoid" id="A0A0C2WBZ3"/>
<keyword evidence="1" id="KW-0677">Repeat</keyword>
<dbReference type="HOGENOM" id="CLU_000288_6_10_1"/>
<dbReference type="PANTHER" id="PTHR10039">
    <property type="entry name" value="AMELOGENIN"/>
    <property type="match status" value="1"/>
</dbReference>
<dbReference type="Gene3D" id="3.40.50.300">
    <property type="entry name" value="P-loop containing nucleotide triphosphate hydrolases"/>
    <property type="match status" value="1"/>
</dbReference>
<dbReference type="EMBL" id="KN818328">
    <property type="protein sequence ID" value="KIL58832.1"/>
    <property type="molecule type" value="Genomic_DNA"/>
</dbReference>
<dbReference type="PROSITE" id="PS50837">
    <property type="entry name" value="NACHT"/>
    <property type="match status" value="1"/>
</dbReference>
<dbReference type="STRING" id="946122.A0A0C2WBZ3"/>
<keyword evidence="4" id="KW-1185">Reference proteome</keyword>
<organism evidence="3 4">
    <name type="scientific">Amanita muscaria (strain Koide BX008)</name>
    <dbReference type="NCBI Taxonomy" id="946122"/>
    <lineage>
        <taxon>Eukaryota</taxon>
        <taxon>Fungi</taxon>
        <taxon>Dikarya</taxon>
        <taxon>Basidiomycota</taxon>
        <taxon>Agaricomycotina</taxon>
        <taxon>Agaricomycetes</taxon>
        <taxon>Agaricomycetidae</taxon>
        <taxon>Agaricales</taxon>
        <taxon>Pluteineae</taxon>
        <taxon>Amanitaceae</taxon>
        <taxon>Amanita</taxon>
    </lineage>
</organism>
<evidence type="ECO:0000256" key="1">
    <source>
        <dbReference type="ARBA" id="ARBA00022737"/>
    </source>
</evidence>
<gene>
    <name evidence="3" type="ORF">M378DRAFT_170104</name>
</gene>
<dbReference type="InterPro" id="IPR007111">
    <property type="entry name" value="NACHT_NTPase"/>
</dbReference>
<dbReference type="InterPro" id="IPR027417">
    <property type="entry name" value="P-loop_NTPase"/>
</dbReference>
<dbReference type="PANTHER" id="PTHR10039:SF14">
    <property type="entry name" value="NACHT DOMAIN-CONTAINING PROTEIN"/>
    <property type="match status" value="1"/>
</dbReference>